<evidence type="ECO:0000313" key="1">
    <source>
        <dbReference type="EMBL" id="KAJ1366864.1"/>
    </source>
</evidence>
<proteinExistence type="predicted"/>
<sequence>MTFRLLAEFRAGNTNLKDELRSGYLREVGRKAVIEAAEEDPILIIEELADDLDCGHATVSTWTLSRRRHRNLLLLQDNARLHVAKLKTRKLIELS</sequence>
<reference evidence="1" key="1">
    <citation type="submission" date="2021-06" db="EMBL/GenBank/DDBJ databases">
        <title>Parelaphostrongylus tenuis whole genome reference sequence.</title>
        <authorList>
            <person name="Garwood T.J."/>
            <person name="Larsen P.A."/>
            <person name="Fountain-Jones N.M."/>
            <person name="Garbe J.R."/>
            <person name="Macchietto M.G."/>
            <person name="Kania S.A."/>
            <person name="Gerhold R.W."/>
            <person name="Richards J.E."/>
            <person name="Wolf T.M."/>
        </authorList>
    </citation>
    <scope>NUCLEOTIDE SEQUENCE</scope>
    <source>
        <strain evidence="1">MNPRO001-30</strain>
        <tissue evidence="1">Meninges</tissue>
    </source>
</reference>
<evidence type="ECO:0000313" key="2">
    <source>
        <dbReference type="Proteomes" id="UP001196413"/>
    </source>
</evidence>
<gene>
    <name evidence="1" type="ORF">KIN20_027645</name>
</gene>
<dbReference type="Proteomes" id="UP001196413">
    <property type="component" value="Unassembled WGS sequence"/>
</dbReference>
<organism evidence="1 2">
    <name type="scientific">Parelaphostrongylus tenuis</name>
    <name type="common">Meningeal worm</name>
    <dbReference type="NCBI Taxonomy" id="148309"/>
    <lineage>
        <taxon>Eukaryota</taxon>
        <taxon>Metazoa</taxon>
        <taxon>Ecdysozoa</taxon>
        <taxon>Nematoda</taxon>
        <taxon>Chromadorea</taxon>
        <taxon>Rhabditida</taxon>
        <taxon>Rhabditina</taxon>
        <taxon>Rhabditomorpha</taxon>
        <taxon>Strongyloidea</taxon>
        <taxon>Metastrongylidae</taxon>
        <taxon>Parelaphostrongylus</taxon>
    </lineage>
</organism>
<comment type="caution">
    <text evidence="1">The sequence shown here is derived from an EMBL/GenBank/DDBJ whole genome shotgun (WGS) entry which is preliminary data.</text>
</comment>
<dbReference type="AlphaFoldDB" id="A0AAD5QZR3"/>
<protein>
    <submittedName>
        <fullName evidence="1">Uncharacterized protein</fullName>
    </submittedName>
</protein>
<name>A0AAD5QZR3_PARTN</name>
<accession>A0AAD5QZR3</accession>
<dbReference type="EMBL" id="JAHQIW010005684">
    <property type="protein sequence ID" value="KAJ1366864.1"/>
    <property type="molecule type" value="Genomic_DNA"/>
</dbReference>
<keyword evidence="2" id="KW-1185">Reference proteome</keyword>